<gene>
    <name evidence="2" type="ORF">CDAUBV1_LOCUS15006</name>
</gene>
<name>A0AAV2TQV8_CALDB</name>
<dbReference type="EMBL" id="CAXLJL010000645">
    <property type="protein sequence ID" value="CAL5139812.1"/>
    <property type="molecule type" value="Genomic_DNA"/>
</dbReference>
<reference evidence="2" key="1">
    <citation type="submission" date="2024-06" db="EMBL/GenBank/DDBJ databases">
        <authorList>
            <person name="Liu X."/>
            <person name="Lenzi L."/>
            <person name="Haldenby T S."/>
            <person name="Uol C."/>
        </authorList>
    </citation>
    <scope>NUCLEOTIDE SEQUENCE</scope>
</reference>
<evidence type="ECO:0008006" key="4">
    <source>
        <dbReference type="Google" id="ProtNLM"/>
    </source>
</evidence>
<keyword evidence="1" id="KW-1133">Transmembrane helix</keyword>
<comment type="caution">
    <text evidence="2">The sequence shown here is derived from an EMBL/GenBank/DDBJ whole genome shotgun (WGS) entry which is preliminary data.</text>
</comment>
<sequence>MSPRSTIVVALFGILLYWKTGLLYANVWCYNCWGPKCYDPFNPAGIERVANCSGCEKVYDYTEKGAWRYCAKTKFDCINFTGGGRLDGKYYGREYWCCHTDLCNLSQSGSCNLLLVASLCILFSIFIQKLN</sequence>
<proteinExistence type="predicted"/>
<keyword evidence="1" id="KW-0812">Transmembrane</keyword>
<keyword evidence="1" id="KW-0472">Membrane</keyword>
<evidence type="ECO:0000313" key="2">
    <source>
        <dbReference type="EMBL" id="CAL5139812.1"/>
    </source>
</evidence>
<organism evidence="2 3">
    <name type="scientific">Calicophoron daubneyi</name>
    <name type="common">Rumen fluke</name>
    <name type="synonym">Paramphistomum daubneyi</name>
    <dbReference type="NCBI Taxonomy" id="300641"/>
    <lineage>
        <taxon>Eukaryota</taxon>
        <taxon>Metazoa</taxon>
        <taxon>Spiralia</taxon>
        <taxon>Lophotrochozoa</taxon>
        <taxon>Platyhelminthes</taxon>
        <taxon>Trematoda</taxon>
        <taxon>Digenea</taxon>
        <taxon>Plagiorchiida</taxon>
        <taxon>Pronocephalata</taxon>
        <taxon>Paramphistomoidea</taxon>
        <taxon>Paramphistomidae</taxon>
        <taxon>Calicophoron</taxon>
    </lineage>
</organism>
<accession>A0AAV2TQV8</accession>
<evidence type="ECO:0000256" key="1">
    <source>
        <dbReference type="SAM" id="Phobius"/>
    </source>
</evidence>
<protein>
    <recommendedName>
        <fullName evidence="4">UPAR/Ly6 domain-containing protein</fullName>
    </recommendedName>
</protein>
<dbReference type="AlphaFoldDB" id="A0AAV2TQV8"/>
<dbReference type="Proteomes" id="UP001497525">
    <property type="component" value="Unassembled WGS sequence"/>
</dbReference>
<feature type="transmembrane region" description="Helical" evidence="1">
    <location>
        <begin position="113"/>
        <end position="130"/>
    </location>
</feature>
<evidence type="ECO:0000313" key="3">
    <source>
        <dbReference type="Proteomes" id="UP001497525"/>
    </source>
</evidence>